<dbReference type="Proteomes" id="UP000820818">
    <property type="component" value="Linkage Group LG4"/>
</dbReference>
<feature type="compositionally biased region" description="Polar residues" evidence="1">
    <location>
        <begin position="1"/>
        <end position="17"/>
    </location>
</feature>
<protein>
    <submittedName>
        <fullName evidence="2">Uncharacterized protein</fullName>
    </submittedName>
</protein>
<dbReference type="AlphaFoldDB" id="A0AAD5PVB5"/>
<comment type="caution">
    <text evidence="2">The sequence shown here is derived from an EMBL/GenBank/DDBJ whole genome shotgun (WGS) entry which is preliminary data.</text>
</comment>
<sequence>MRRQNSYRSRQLPSTSSSRHDLGPSQAERKSPSGSDRKRSALSKSKSPSLATIAARTNVLTLENVMEIKFPSVNEMERYIQENNAQVISPNDCLNMQPTETPHHSAQPVETPQYYAEPPAMLWSPLGKNDAPLSCGDNIFEKVNGKYPSGDEVSEKLNQYLKKTKKELDDLFAEPEEEVMDCEKLEFVLGIVMQRIKSLQYGNPFYSRSRLSV</sequence>
<name>A0AAD5PVB5_9CRUS</name>
<feature type="region of interest" description="Disordered" evidence="1">
    <location>
        <begin position="1"/>
        <end position="50"/>
    </location>
</feature>
<evidence type="ECO:0000256" key="1">
    <source>
        <dbReference type="SAM" id="MobiDB-lite"/>
    </source>
</evidence>
<proteinExistence type="predicted"/>
<organism evidence="2 3">
    <name type="scientific">Daphnia sinensis</name>
    <dbReference type="NCBI Taxonomy" id="1820382"/>
    <lineage>
        <taxon>Eukaryota</taxon>
        <taxon>Metazoa</taxon>
        <taxon>Ecdysozoa</taxon>
        <taxon>Arthropoda</taxon>
        <taxon>Crustacea</taxon>
        <taxon>Branchiopoda</taxon>
        <taxon>Diplostraca</taxon>
        <taxon>Cladocera</taxon>
        <taxon>Anomopoda</taxon>
        <taxon>Daphniidae</taxon>
        <taxon>Daphnia</taxon>
        <taxon>Daphnia similis group</taxon>
    </lineage>
</organism>
<evidence type="ECO:0000313" key="3">
    <source>
        <dbReference type="Proteomes" id="UP000820818"/>
    </source>
</evidence>
<keyword evidence="3" id="KW-1185">Reference proteome</keyword>
<gene>
    <name evidence="2" type="ORF">GHT06_013411</name>
</gene>
<accession>A0AAD5PVB5</accession>
<evidence type="ECO:0000313" key="2">
    <source>
        <dbReference type="EMBL" id="KAI9559423.1"/>
    </source>
</evidence>
<feature type="compositionally biased region" description="Basic and acidic residues" evidence="1">
    <location>
        <begin position="18"/>
        <end position="39"/>
    </location>
</feature>
<reference evidence="2 3" key="1">
    <citation type="submission" date="2022-05" db="EMBL/GenBank/DDBJ databases">
        <title>A multi-omics perspective on studying reproductive biology in Daphnia sinensis.</title>
        <authorList>
            <person name="Jia J."/>
        </authorList>
    </citation>
    <scope>NUCLEOTIDE SEQUENCE [LARGE SCALE GENOMIC DNA]</scope>
    <source>
        <strain evidence="2 3">WSL</strain>
    </source>
</reference>
<dbReference type="EMBL" id="WJBH02000004">
    <property type="protein sequence ID" value="KAI9559423.1"/>
    <property type="molecule type" value="Genomic_DNA"/>
</dbReference>